<keyword evidence="1" id="KW-0175">Coiled coil</keyword>
<feature type="transmembrane region" description="Helical" evidence="2">
    <location>
        <begin position="21"/>
        <end position="39"/>
    </location>
</feature>
<feature type="domain" description="PIN like" evidence="3">
    <location>
        <begin position="64"/>
        <end position="285"/>
    </location>
</feature>
<reference evidence="4 5" key="1">
    <citation type="submission" date="2018-12" db="EMBL/GenBank/DDBJ databases">
        <authorList>
            <person name="Yu L."/>
        </authorList>
    </citation>
    <scope>NUCLEOTIDE SEQUENCE [LARGE SCALE GENOMIC DNA]</scope>
    <source>
        <strain evidence="4 5">11S</strain>
    </source>
</reference>
<comment type="caution">
    <text evidence="4">The sequence shown here is derived from an EMBL/GenBank/DDBJ whole genome shotgun (WGS) entry which is preliminary data.</text>
</comment>
<dbReference type="Proteomes" id="UP000267400">
    <property type="component" value="Unassembled WGS sequence"/>
</dbReference>
<keyword evidence="2" id="KW-1133">Transmembrane helix</keyword>
<evidence type="ECO:0000256" key="1">
    <source>
        <dbReference type="SAM" id="Coils"/>
    </source>
</evidence>
<feature type="coiled-coil region" evidence="1">
    <location>
        <begin position="366"/>
        <end position="443"/>
    </location>
</feature>
<name>A0A431UYU3_9GAMM</name>
<gene>
    <name evidence="4" type="ORF">EKG36_20305</name>
</gene>
<accession>A0A431UYU3</accession>
<dbReference type="RefSeq" id="WP_126487097.1">
    <property type="nucleotide sequence ID" value="NZ_RXNS01000036.1"/>
</dbReference>
<organism evidence="4 5">
    <name type="scientific">Halomonas nitroreducens</name>
    <dbReference type="NCBI Taxonomy" id="447425"/>
    <lineage>
        <taxon>Bacteria</taxon>
        <taxon>Pseudomonadati</taxon>
        <taxon>Pseudomonadota</taxon>
        <taxon>Gammaproteobacteria</taxon>
        <taxon>Oceanospirillales</taxon>
        <taxon>Halomonadaceae</taxon>
        <taxon>Halomonas</taxon>
    </lineage>
</organism>
<sequence>MDRRLGATRFFYLGREAPLPALKYSVIYIPGVVVFSAGGGMRNMFPGHFKGSEVEVKEVWKSCLFVFDANIILNLYRYSDSTRQEFFNIFEKFKDRIWIPNRAAEEFLINRASVIASQEKTYDDAIKGVDELKKSLESPRKQPFVSKEVMSQAESFFERLLSELSENKDVLANRVSDDEIKASVSEVFEGCVGEPYDDESIKKIIEEGDQRYAHKIPPGYKDAGKGDVNGSVFERTRKYGDLIVWKQILDKAVNDSVDVVLVTDDKKEDWWEKSGHRTIGPRPELVEEFFVTTGRTFQMYQADRFLVLARENLDEEVSEEIVDEVRGFSEDSDNWISDYLKEEERVRLQAAVEFFGSALDDRKFKMNKLREELHDLRSLKECKESEMNALSNKKEVHQLKDGMSLMKDYTAAWGEVNHIASSIDDTKLEIQKLKDEVYTLSNEFQVNVSKLEGLDDD</sequence>
<dbReference type="InterPro" id="IPR041578">
    <property type="entry name" value="PIN_8"/>
</dbReference>
<dbReference type="EMBL" id="RXNS01000036">
    <property type="protein sequence ID" value="RTQ97198.1"/>
    <property type="molecule type" value="Genomic_DNA"/>
</dbReference>
<keyword evidence="2" id="KW-0812">Transmembrane</keyword>
<dbReference type="AlphaFoldDB" id="A0A431UYU3"/>
<evidence type="ECO:0000256" key="2">
    <source>
        <dbReference type="SAM" id="Phobius"/>
    </source>
</evidence>
<keyword evidence="5" id="KW-1185">Reference proteome</keyword>
<dbReference type="OrthoDB" id="9182727at2"/>
<evidence type="ECO:0000259" key="3">
    <source>
        <dbReference type="Pfam" id="PF18476"/>
    </source>
</evidence>
<proteinExistence type="predicted"/>
<dbReference type="Pfam" id="PF18476">
    <property type="entry name" value="PIN_8"/>
    <property type="match status" value="1"/>
</dbReference>
<keyword evidence="2" id="KW-0472">Membrane</keyword>
<evidence type="ECO:0000313" key="4">
    <source>
        <dbReference type="EMBL" id="RTQ97198.1"/>
    </source>
</evidence>
<protein>
    <recommendedName>
        <fullName evidence="3">PIN like domain-containing protein</fullName>
    </recommendedName>
</protein>
<evidence type="ECO:0000313" key="5">
    <source>
        <dbReference type="Proteomes" id="UP000267400"/>
    </source>
</evidence>